<dbReference type="CDD" id="cd12087">
    <property type="entry name" value="TM_EGFR-like"/>
    <property type="match status" value="1"/>
</dbReference>
<feature type="compositionally biased region" description="Low complexity" evidence="7">
    <location>
        <begin position="67"/>
        <end position="78"/>
    </location>
</feature>
<evidence type="ECO:0000256" key="7">
    <source>
        <dbReference type="SAM" id="MobiDB-lite"/>
    </source>
</evidence>
<evidence type="ECO:0000256" key="1">
    <source>
        <dbReference type="ARBA" id="ARBA00004167"/>
    </source>
</evidence>
<feature type="compositionally biased region" description="Pro residues" evidence="7">
    <location>
        <begin position="554"/>
        <end position="566"/>
    </location>
</feature>
<feature type="region of interest" description="Disordered" evidence="7">
    <location>
        <begin position="311"/>
        <end position="386"/>
    </location>
</feature>
<protein>
    <recommendedName>
        <fullName evidence="9">SH3 domain-containing protein</fullName>
    </recommendedName>
</protein>
<comment type="caution">
    <text evidence="10">The sequence shown here is derived from an EMBL/GenBank/DDBJ whole genome shotgun (WGS) entry which is preliminary data.</text>
</comment>
<dbReference type="SMART" id="SM00326">
    <property type="entry name" value="SH3"/>
    <property type="match status" value="1"/>
</dbReference>
<feature type="transmembrane region" description="Helical" evidence="8">
    <location>
        <begin position="206"/>
        <end position="228"/>
    </location>
</feature>
<feature type="compositionally biased region" description="Basic and acidic residues" evidence="7">
    <location>
        <begin position="107"/>
        <end position="123"/>
    </location>
</feature>
<evidence type="ECO:0000256" key="5">
    <source>
        <dbReference type="ARBA" id="ARBA00023136"/>
    </source>
</evidence>
<evidence type="ECO:0000256" key="6">
    <source>
        <dbReference type="PROSITE-ProRule" id="PRU00192"/>
    </source>
</evidence>
<feature type="region of interest" description="Disordered" evidence="7">
    <location>
        <begin position="527"/>
        <end position="697"/>
    </location>
</feature>
<feature type="compositionally biased region" description="Basic and acidic residues" evidence="7">
    <location>
        <begin position="56"/>
        <end position="65"/>
    </location>
</feature>
<comment type="subcellular location">
    <subcellularLocation>
        <location evidence="1">Membrane</location>
        <topology evidence="1">Single-pass membrane protein</topology>
    </subcellularLocation>
</comment>
<feature type="region of interest" description="Disordered" evidence="7">
    <location>
        <begin position="41"/>
        <end position="150"/>
    </location>
</feature>
<dbReference type="SUPFAM" id="SSF50044">
    <property type="entry name" value="SH3-domain"/>
    <property type="match status" value="1"/>
</dbReference>
<gene>
    <name evidence="10" type="ORF">B0T10DRAFT_213697</name>
</gene>
<reference evidence="10 11" key="1">
    <citation type="journal article" date="2021" name="Nat. Commun.">
        <title>Genetic determinants of endophytism in the Arabidopsis root mycobiome.</title>
        <authorList>
            <person name="Mesny F."/>
            <person name="Miyauchi S."/>
            <person name="Thiergart T."/>
            <person name="Pickel B."/>
            <person name="Atanasova L."/>
            <person name="Karlsson M."/>
            <person name="Huettel B."/>
            <person name="Barry K.W."/>
            <person name="Haridas S."/>
            <person name="Chen C."/>
            <person name="Bauer D."/>
            <person name="Andreopoulos W."/>
            <person name="Pangilinan J."/>
            <person name="LaButti K."/>
            <person name="Riley R."/>
            <person name="Lipzen A."/>
            <person name="Clum A."/>
            <person name="Drula E."/>
            <person name="Henrissat B."/>
            <person name="Kohler A."/>
            <person name="Grigoriev I.V."/>
            <person name="Martin F.M."/>
            <person name="Hacquard S."/>
        </authorList>
    </citation>
    <scope>NUCLEOTIDE SEQUENCE [LARGE SCALE GENOMIC DNA]</scope>
    <source>
        <strain evidence="10 11">MPI-CAGE-CH-0241</strain>
    </source>
</reference>
<dbReference type="PANTHER" id="PTHR15549:SF26">
    <property type="entry name" value="AXIAL BUDDING PATTERN PROTEIN 2-RELATED"/>
    <property type="match status" value="1"/>
</dbReference>
<feature type="compositionally biased region" description="Pro residues" evidence="7">
    <location>
        <begin position="666"/>
        <end position="685"/>
    </location>
</feature>
<sequence length="697" mass="71986">MRLSHVGLHRRDPAAVTVYVTAKATFTGKVGGYSTIGKPVIATKAAEEDDSDDDDKSATKKKEVAHTTAAPKATSTAKSVKEKETTEEEEEKTKEDKSSNEETESEAESKTNESDKATLETKTTKARALTTSTNEDSSDVPSAITDPTDSDTIDTVLAKATDQVSLSTAVDSGAATISTAEAVASSSATSEASSSSTSGSSAGAKAGIAFGVLGGLFLVGLIVFLLFSRRRKQVERQRLEDDDEKLHGPIDQASMFAGPAAIAATPEPETPRTDPKAPRISLRPVTQFLPNWNGLEKRTSKGATLALSVPAAGAPAPMTSRAPGGSAWERPTTAQSTDPNNPFGIQAERVPTPVMEENEQARSAAPSPVTEKGSMRPVSPVSSSGTDAPVVTQAAAVAVGAAAAGAGAASLTRKTSMRKDLPKPLDLTLPAPPLAPIPASPAGTEFSVSSNAPGAPEAPSAGAAAIAAAGGPVNSAVYRVQLDFKPTLDDELELRAGDLVRMLHEYDDGWALCIRLDRSRQGVVPRTCLSTRPVKPRPQGAPRPGPPVNANGPPRGPMGPPGPPGQRPMTPQGRPMTPQGRPQSPAGQRPMTPQGRPMTPQGRPQSPAGQRPMTPNGGRSQSPMGRPMNAPGAPAGRPMSPGPRAQSPGPRSQSPNGMNRQGRNSPPGPSPMNPNQPPAQGPPTGPVGRKPVPGQAY</sequence>
<name>A0A9P8WBA7_9HYPO</name>
<keyword evidence="4 8" id="KW-1133">Transmembrane helix</keyword>
<dbReference type="Gene3D" id="2.30.30.40">
    <property type="entry name" value="SH3 Domains"/>
    <property type="match status" value="1"/>
</dbReference>
<accession>A0A9P8WBA7</accession>
<dbReference type="PANTHER" id="PTHR15549">
    <property type="entry name" value="PAIRED IMMUNOGLOBULIN-LIKE TYPE 2 RECEPTOR"/>
    <property type="match status" value="1"/>
</dbReference>
<evidence type="ECO:0000256" key="3">
    <source>
        <dbReference type="ARBA" id="ARBA00022692"/>
    </source>
</evidence>
<dbReference type="OrthoDB" id="5340910at2759"/>
<evidence type="ECO:0000256" key="4">
    <source>
        <dbReference type="ARBA" id="ARBA00022989"/>
    </source>
</evidence>
<keyword evidence="5 8" id="KW-0472">Membrane</keyword>
<dbReference type="CDD" id="cd11854">
    <property type="entry name" value="SH3_Fus1p"/>
    <property type="match status" value="1"/>
</dbReference>
<dbReference type="GO" id="GO:0016020">
    <property type="term" value="C:membrane"/>
    <property type="evidence" value="ECO:0007669"/>
    <property type="project" value="UniProtKB-SubCell"/>
</dbReference>
<keyword evidence="11" id="KW-1185">Reference proteome</keyword>
<feature type="domain" description="SH3" evidence="9">
    <location>
        <begin position="473"/>
        <end position="534"/>
    </location>
</feature>
<dbReference type="InterPro" id="IPR001452">
    <property type="entry name" value="SH3_domain"/>
</dbReference>
<feature type="compositionally biased region" description="Polar residues" evidence="7">
    <location>
        <begin position="649"/>
        <end position="663"/>
    </location>
</feature>
<feature type="compositionally biased region" description="Basic and acidic residues" evidence="7">
    <location>
        <begin position="91"/>
        <end position="100"/>
    </location>
</feature>
<evidence type="ECO:0000256" key="2">
    <source>
        <dbReference type="ARBA" id="ARBA00022443"/>
    </source>
</evidence>
<dbReference type="Pfam" id="PF14604">
    <property type="entry name" value="SH3_9"/>
    <property type="match status" value="1"/>
</dbReference>
<dbReference type="InterPro" id="IPR051694">
    <property type="entry name" value="Immunoregulatory_rcpt-like"/>
</dbReference>
<dbReference type="InterPro" id="IPR035521">
    <property type="entry name" value="Fus1_SH3"/>
</dbReference>
<keyword evidence="2 6" id="KW-0728">SH3 domain</keyword>
<keyword evidence="3 8" id="KW-0812">Transmembrane</keyword>
<proteinExistence type="predicted"/>
<dbReference type="PROSITE" id="PS50002">
    <property type="entry name" value="SH3"/>
    <property type="match status" value="1"/>
</dbReference>
<feature type="compositionally biased region" description="Pro residues" evidence="7">
    <location>
        <begin position="430"/>
        <end position="439"/>
    </location>
</feature>
<evidence type="ECO:0000313" key="10">
    <source>
        <dbReference type="EMBL" id="KAH6895356.1"/>
    </source>
</evidence>
<feature type="compositionally biased region" description="Low complexity" evidence="7">
    <location>
        <begin position="449"/>
        <end position="459"/>
    </location>
</feature>
<dbReference type="GO" id="GO:0071944">
    <property type="term" value="C:cell periphery"/>
    <property type="evidence" value="ECO:0007669"/>
    <property type="project" value="UniProtKB-ARBA"/>
</dbReference>
<dbReference type="EMBL" id="JAGPYM010000004">
    <property type="protein sequence ID" value="KAH6895356.1"/>
    <property type="molecule type" value="Genomic_DNA"/>
</dbReference>
<dbReference type="InterPro" id="IPR036028">
    <property type="entry name" value="SH3-like_dom_sf"/>
</dbReference>
<feature type="region of interest" description="Disordered" evidence="7">
    <location>
        <begin position="408"/>
        <end position="459"/>
    </location>
</feature>
<dbReference type="Proteomes" id="UP000777438">
    <property type="component" value="Unassembled WGS sequence"/>
</dbReference>
<dbReference type="AlphaFoldDB" id="A0A9P8WBA7"/>
<evidence type="ECO:0000256" key="8">
    <source>
        <dbReference type="SAM" id="Phobius"/>
    </source>
</evidence>
<evidence type="ECO:0000259" key="9">
    <source>
        <dbReference type="PROSITE" id="PS50002"/>
    </source>
</evidence>
<organism evidence="10 11">
    <name type="scientific">Thelonectria olida</name>
    <dbReference type="NCBI Taxonomy" id="1576542"/>
    <lineage>
        <taxon>Eukaryota</taxon>
        <taxon>Fungi</taxon>
        <taxon>Dikarya</taxon>
        <taxon>Ascomycota</taxon>
        <taxon>Pezizomycotina</taxon>
        <taxon>Sordariomycetes</taxon>
        <taxon>Hypocreomycetidae</taxon>
        <taxon>Hypocreales</taxon>
        <taxon>Nectriaceae</taxon>
        <taxon>Thelonectria</taxon>
    </lineage>
</organism>
<evidence type="ECO:0000313" key="11">
    <source>
        <dbReference type="Proteomes" id="UP000777438"/>
    </source>
</evidence>